<feature type="transmembrane region" description="Helical" evidence="1">
    <location>
        <begin position="48"/>
        <end position="72"/>
    </location>
</feature>
<keyword evidence="1" id="KW-1133">Transmembrane helix</keyword>
<reference evidence="2 3" key="1">
    <citation type="submission" date="2019-06" db="EMBL/GenBank/DDBJ databases">
        <title>Echinicola alkalisoli sp. nov. isolated from saline soil.</title>
        <authorList>
            <person name="Sun J.-Q."/>
            <person name="Xu L."/>
        </authorList>
    </citation>
    <scope>NUCLEOTIDE SEQUENCE [LARGE SCALE GENOMIC DNA]</scope>
    <source>
        <strain evidence="2 3">LN3S3</strain>
    </source>
</reference>
<dbReference type="RefSeq" id="WP_141613687.1">
    <property type="nucleotide sequence ID" value="NZ_CP041253.1"/>
</dbReference>
<keyword evidence="3" id="KW-1185">Reference proteome</keyword>
<feature type="transmembrane region" description="Helical" evidence="1">
    <location>
        <begin position="92"/>
        <end position="111"/>
    </location>
</feature>
<dbReference type="Proteomes" id="UP000316614">
    <property type="component" value="Chromosome"/>
</dbReference>
<name>A0A514CF23_9BACT</name>
<sequence>MTPISTTQFKIEGQEFVLLRKGFPYKRIVLAEIRKVEFTKGSKVRNPLLLALFGIVILSMAIYSVITVLEIVQGFISSYDSWKNSGSIMRLLFIWLIMFGLLGFIGIFSLYEALWPVTILKVNAGKKRYVFELSDSDQNGSQEKLIKVFRDNMAFERVVVDNQLISCIE</sequence>
<evidence type="ECO:0000313" key="3">
    <source>
        <dbReference type="Proteomes" id="UP000316614"/>
    </source>
</evidence>
<proteinExistence type="predicted"/>
<evidence type="ECO:0000256" key="1">
    <source>
        <dbReference type="SAM" id="Phobius"/>
    </source>
</evidence>
<keyword evidence="1" id="KW-0812">Transmembrane</keyword>
<organism evidence="2 3">
    <name type="scientific">Echinicola soli</name>
    <dbReference type="NCBI Taxonomy" id="2591634"/>
    <lineage>
        <taxon>Bacteria</taxon>
        <taxon>Pseudomonadati</taxon>
        <taxon>Bacteroidota</taxon>
        <taxon>Cytophagia</taxon>
        <taxon>Cytophagales</taxon>
        <taxon>Cyclobacteriaceae</taxon>
        <taxon>Echinicola</taxon>
    </lineage>
</organism>
<dbReference type="AlphaFoldDB" id="A0A514CF23"/>
<gene>
    <name evidence="2" type="ORF">FKX85_05040</name>
</gene>
<accession>A0A514CF23</accession>
<dbReference type="OrthoDB" id="837398at2"/>
<protein>
    <submittedName>
        <fullName evidence="2">Uncharacterized protein</fullName>
    </submittedName>
</protein>
<evidence type="ECO:0000313" key="2">
    <source>
        <dbReference type="EMBL" id="QDH78431.1"/>
    </source>
</evidence>
<dbReference type="KEGG" id="echi:FKX85_05040"/>
<dbReference type="EMBL" id="CP041253">
    <property type="protein sequence ID" value="QDH78431.1"/>
    <property type="molecule type" value="Genomic_DNA"/>
</dbReference>
<keyword evidence="1" id="KW-0472">Membrane</keyword>